<dbReference type="EMBL" id="MPUK01000004">
    <property type="protein sequence ID" value="ONH67371.1"/>
    <property type="molecule type" value="Genomic_DNA"/>
</dbReference>
<evidence type="ECO:0000313" key="8">
    <source>
        <dbReference type="Proteomes" id="UP000189513"/>
    </source>
</evidence>
<keyword evidence="4" id="KW-0539">Nucleus</keyword>
<dbReference type="OMA" id="NWLIKDI"/>
<accession>A0A061AR21</accession>
<evidence type="ECO:0000256" key="4">
    <source>
        <dbReference type="ARBA" id="ARBA00023242"/>
    </source>
</evidence>
<dbReference type="GO" id="GO:0000124">
    <property type="term" value="C:SAGA complex"/>
    <property type="evidence" value="ECO:0007669"/>
    <property type="project" value="TreeGrafter"/>
</dbReference>
<evidence type="ECO:0000256" key="5">
    <source>
        <dbReference type="SAM" id="MobiDB-lite"/>
    </source>
</evidence>
<proteinExistence type="predicted"/>
<dbReference type="GO" id="GO:0003713">
    <property type="term" value="F:transcription coactivator activity"/>
    <property type="evidence" value="ECO:0007669"/>
    <property type="project" value="TreeGrafter"/>
</dbReference>
<dbReference type="InterPro" id="IPR024738">
    <property type="entry name" value="Hfi1/Tada1"/>
</dbReference>
<reference evidence="8" key="2">
    <citation type="journal article" date="2017" name="Genome Announc.">
        <title>Genome sequences of Cyberlindnera fabianii 65, Pichia kudriavzevii 129, and Saccharomyces cerevisiae 131 isolated from fermented masau fruits in Zimbabwe.</title>
        <authorList>
            <person name="van Rijswijck I.M.H."/>
            <person name="Derks M.F.L."/>
            <person name="Abee T."/>
            <person name="de Ridder D."/>
            <person name="Smid E.J."/>
        </authorList>
    </citation>
    <scope>NUCLEOTIDE SEQUENCE [LARGE SCALE GENOMIC DNA]</scope>
    <source>
        <strain evidence="8">65</strain>
    </source>
</reference>
<feature type="compositionally biased region" description="Low complexity" evidence="5">
    <location>
        <begin position="1"/>
        <end position="16"/>
    </location>
</feature>
<dbReference type="Pfam" id="PF12767">
    <property type="entry name" value="SAGA-Tad1"/>
    <property type="match status" value="1"/>
</dbReference>
<evidence type="ECO:0000256" key="3">
    <source>
        <dbReference type="ARBA" id="ARBA00023163"/>
    </source>
</evidence>
<dbReference type="CDD" id="cd22933">
    <property type="entry name" value="HFD_HFI1"/>
    <property type="match status" value="1"/>
</dbReference>
<feature type="region of interest" description="Disordered" evidence="5">
    <location>
        <begin position="1"/>
        <end position="29"/>
    </location>
</feature>
<gene>
    <name evidence="7" type="ORF">BON22_2397</name>
    <name evidence="6" type="ORF">CYFA0S_04e03202g</name>
</gene>
<keyword evidence="3" id="KW-0804">Transcription</keyword>
<dbReference type="Proteomes" id="UP000189513">
    <property type="component" value="Unassembled WGS sequence"/>
</dbReference>
<evidence type="ECO:0000256" key="1">
    <source>
        <dbReference type="ARBA" id="ARBA00004123"/>
    </source>
</evidence>
<sequence>MTSEASTKPTPTATPTLSQQSIDKAKAGPKRIEVENLASELQKKLGTNWDKYQTTVSMFLVGRLSRAELTTTLSSMLTDSKMVRMHNQLLLANLANALRDGPGAASGKYSFGATSKKQVKRGVKQSTEYEKLKKDIMNLPIRERHRIKMITRESGKQKMNNSSITFTRQQLLPKIPVVTDKEKLAQANSIEWTQDISHALNTPLSIETYALPEPDQLKSRMTGIAREHGITGALDKSVGDMMYHGLEMYLKNIIESAIDTVRYRKRKFTEAESEAESSKKQPKVTLTNEDMIDTFNIHPYLVEPSGPIYRLNSVSLHDDEYIEPKTSIDDLVLPQNAPGSTASAVGPKNLERRSSMNPSSPLAKKKEEVKQEGSGSAGAEDVNVGTKEELNLLIRDILTH</sequence>
<dbReference type="OrthoDB" id="10264870at2759"/>
<organism evidence="6">
    <name type="scientific">Cyberlindnera fabianii</name>
    <name type="common">Yeast</name>
    <name type="synonym">Hansenula fabianii</name>
    <dbReference type="NCBI Taxonomy" id="36022"/>
    <lineage>
        <taxon>Eukaryota</taxon>
        <taxon>Fungi</taxon>
        <taxon>Dikarya</taxon>
        <taxon>Ascomycota</taxon>
        <taxon>Saccharomycotina</taxon>
        <taxon>Saccharomycetes</taxon>
        <taxon>Phaffomycetales</taxon>
        <taxon>Phaffomycetaceae</taxon>
        <taxon>Cyberlindnera</taxon>
    </lineage>
</organism>
<dbReference type="PANTHER" id="PTHR21277:SF5">
    <property type="entry name" value="TRANSCRIPTIONAL ADAPTER 1"/>
    <property type="match status" value="1"/>
</dbReference>
<reference evidence="6" key="1">
    <citation type="journal article" date="2014" name="Genome Announc.">
        <title>Genome sequence of the yeast Cyberlindnera fabianii (Hansenula fabianii).</title>
        <authorList>
            <person name="Freel K.C."/>
            <person name="Sarilar V."/>
            <person name="Neuveglise C."/>
            <person name="Devillers H."/>
            <person name="Friedrich A."/>
            <person name="Schacherer J."/>
        </authorList>
    </citation>
    <scope>NUCLEOTIDE SEQUENCE</scope>
    <source>
        <strain evidence="6">YJS4271</strain>
    </source>
</reference>
<keyword evidence="8" id="KW-1185">Reference proteome</keyword>
<dbReference type="GO" id="GO:0006357">
    <property type="term" value="P:regulation of transcription by RNA polymerase II"/>
    <property type="evidence" value="ECO:0007669"/>
    <property type="project" value="TreeGrafter"/>
</dbReference>
<evidence type="ECO:0000256" key="2">
    <source>
        <dbReference type="ARBA" id="ARBA00023015"/>
    </source>
</evidence>
<feature type="region of interest" description="Disordered" evidence="5">
    <location>
        <begin position="332"/>
        <end position="385"/>
    </location>
</feature>
<evidence type="ECO:0000313" key="7">
    <source>
        <dbReference type="EMBL" id="ONH67371.1"/>
    </source>
</evidence>
<dbReference type="EMBL" id="LK052889">
    <property type="protein sequence ID" value="CDR40081.1"/>
    <property type="molecule type" value="Genomic_DNA"/>
</dbReference>
<dbReference type="VEuPathDB" id="FungiDB:BON22_2397"/>
<reference evidence="7" key="3">
    <citation type="submission" date="2017-01" db="EMBL/GenBank/DDBJ databases">
        <authorList>
            <person name="Mah S.A."/>
            <person name="Swanson W.J."/>
            <person name="Moy G.W."/>
            <person name="Vacquier V.D."/>
        </authorList>
    </citation>
    <scope>NUCLEOTIDE SEQUENCE [LARGE SCALE GENOMIC DNA]</scope>
    <source>
        <strain evidence="7">65</strain>
    </source>
</reference>
<keyword evidence="2" id="KW-0805">Transcription regulation</keyword>
<evidence type="ECO:0000313" key="6">
    <source>
        <dbReference type="EMBL" id="CDR40081.1"/>
    </source>
</evidence>
<comment type="subcellular location">
    <subcellularLocation>
        <location evidence="1">Nucleus</location>
    </subcellularLocation>
</comment>
<dbReference type="PANTHER" id="PTHR21277">
    <property type="entry name" value="TRANSCRIPTIONAL ADAPTER 1"/>
    <property type="match status" value="1"/>
</dbReference>
<protein>
    <submittedName>
        <fullName evidence="6">CYFA0S04e03202g1_1</fullName>
    </submittedName>
    <submittedName>
        <fullName evidence="7">Transcriptional coactivator HFI1/ADA1</fullName>
    </submittedName>
</protein>
<dbReference type="AlphaFoldDB" id="A0A061AR21"/>
<dbReference type="GO" id="GO:0005634">
    <property type="term" value="C:nucleus"/>
    <property type="evidence" value="ECO:0007669"/>
    <property type="project" value="UniProtKB-SubCell"/>
</dbReference>
<dbReference type="STRING" id="36022.A0A061AR21"/>
<name>A0A061AR21_CYBFA</name>